<evidence type="ECO:0000256" key="5">
    <source>
        <dbReference type="ARBA" id="ARBA00022984"/>
    </source>
</evidence>
<dbReference type="PANTHER" id="PTHR30250">
    <property type="entry name" value="PST FAMILY PREDICTED COLANIC ACID TRANSPORTER"/>
    <property type="match status" value="1"/>
</dbReference>
<feature type="transmembrane region" description="Helical" evidence="8">
    <location>
        <begin position="203"/>
        <end position="229"/>
    </location>
</feature>
<feature type="transmembrane region" description="Helical" evidence="8">
    <location>
        <begin position="317"/>
        <end position="337"/>
    </location>
</feature>
<evidence type="ECO:0000256" key="4">
    <source>
        <dbReference type="ARBA" id="ARBA00022960"/>
    </source>
</evidence>
<dbReference type="InterPro" id="IPR004268">
    <property type="entry name" value="MurJ"/>
</dbReference>
<dbReference type="Pfam" id="PF03023">
    <property type="entry name" value="MurJ"/>
    <property type="match status" value="1"/>
</dbReference>
<evidence type="ECO:0000256" key="6">
    <source>
        <dbReference type="ARBA" id="ARBA00022989"/>
    </source>
</evidence>
<feature type="transmembrane region" description="Helical" evidence="8">
    <location>
        <begin position="157"/>
        <end position="176"/>
    </location>
</feature>
<dbReference type="Proteomes" id="UP000021369">
    <property type="component" value="Unassembled WGS sequence"/>
</dbReference>
<organism evidence="9 10">
    <name type="scientific">Ruminococcus albus SY3</name>
    <dbReference type="NCBI Taxonomy" id="1341156"/>
    <lineage>
        <taxon>Bacteria</taxon>
        <taxon>Bacillati</taxon>
        <taxon>Bacillota</taxon>
        <taxon>Clostridia</taxon>
        <taxon>Eubacteriales</taxon>
        <taxon>Oscillospiraceae</taxon>
        <taxon>Ruminococcus</taxon>
    </lineage>
</organism>
<evidence type="ECO:0000256" key="8">
    <source>
        <dbReference type="SAM" id="Phobius"/>
    </source>
</evidence>
<evidence type="ECO:0000256" key="7">
    <source>
        <dbReference type="ARBA" id="ARBA00023136"/>
    </source>
</evidence>
<accession>A0A011VSI6</accession>
<dbReference type="AlphaFoldDB" id="A0A011VSI6"/>
<name>A0A011VSI6_RUMAL</name>
<dbReference type="Pfam" id="PF01943">
    <property type="entry name" value="Polysacc_synt"/>
    <property type="match status" value="1"/>
</dbReference>
<protein>
    <submittedName>
        <fullName evidence="9">Polysaccharide biosynthesis protein</fullName>
    </submittedName>
</protein>
<dbReference type="OrthoDB" id="9775950at2"/>
<feature type="transmembrane region" description="Helical" evidence="8">
    <location>
        <begin position="399"/>
        <end position="420"/>
    </location>
</feature>
<keyword evidence="2" id="KW-1003">Cell membrane</keyword>
<reference evidence="9 10" key="1">
    <citation type="submission" date="2013-06" db="EMBL/GenBank/DDBJ databases">
        <title>Rumen cellulosomics: divergent fiber-degrading strategies revealed by comparative genome-wide analysis of six Ruminococcal strains.</title>
        <authorList>
            <person name="Dassa B."/>
            <person name="Borovok I."/>
            <person name="Lamed R."/>
            <person name="Flint H."/>
            <person name="Yeoman C.J."/>
            <person name="White B."/>
            <person name="Bayer E.A."/>
        </authorList>
    </citation>
    <scope>NUCLEOTIDE SEQUENCE [LARGE SCALE GENOMIC DNA]</scope>
    <source>
        <strain evidence="9 10">SY3</strain>
    </source>
</reference>
<evidence type="ECO:0000256" key="1">
    <source>
        <dbReference type="ARBA" id="ARBA00004651"/>
    </source>
</evidence>
<comment type="caution">
    <text evidence="9">The sequence shown here is derived from an EMBL/GenBank/DDBJ whole genome shotgun (WGS) entry which is preliminary data.</text>
</comment>
<keyword evidence="7 8" id="KW-0472">Membrane</keyword>
<feature type="transmembrane region" description="Helical" evidence="8">
    <location>
        <begin position="432"/>
        <end position="455"/>
    </location>
</feature>
<dbReference type="InterPro" id="IPR024923">
    <property type="entry name" value="PG_synth_SpoVB"/>
</dbReference>
<evidence type="ECO:0000256" key="2">
    <source>
        <dbReference type="ARBA" id="ARBA00022475"/>
    </source>
</evidence>
<dbReference type="InterPro" id="IPR002797">
    <property type="entry name" value="Polysacc_synth"/>
</dbReference>
<feature type="transmembrane region" description="Helical" evidence="8">
    <location>
        <begin position="118"/>
        <end position="136"/>
    </location>
</feature>
<dbReference type="InterPro" id="IPR050833">
    <property type="entry name" value="Poly_Biosynth_Transport"/>
</dbReference>
<proteinExistence type="predicted"/>
<feature type="transmembrane region" description="Helical" evidence="8">
    <location>
        <begin position="255"/>
        <end position="275"/>
    </location>
</feature>
<dbReference type="PANTHER" id="PTHR30250:SF21">
    <property type="entry name" value="LIPID II FLIPPASE MURJ"/>
    <property type="match status" value="1"/>
</dbReference>
<feature type="transmembrane region" description="Helical" evidence="8">
    <location>
        <begin position="42"/>
        <end position="66"/>
    </location>
</feature>
<dbReference type="PATRIC" id="fig|1341156.4.peg.3702"/>
<dbReference type="EMBL" id="JEOB01000004">
    <property type="protein sequence ID" value="EXM37538.1"/>
    <property type="molecule type" value="Genomic_DNA"/>
</dbReference>
<feature type="transmembrane region" description="Helical" evidence="8">
    <location>
        <begin position="12"/>
        <end position="30"/>
    </location>
</feature>
<evidence type="ECO:0000256" key="3">
    <source>
        <dbReference type="ARBA" id="ARBA00022692"/>
    </source>
</evidence>
<feature type="transmembrane region" description="Helical" evidence="8">
    <location>
        <begin position="521"/>
        <end position="540"/>
    </location>
</feature>
<comment type="subcellular location">
    <subcellularLocation>
        <location evidence="1">Cell membrane</location>
        <topology evidence="1">Multi-pass membrane protein</topology>
    </subcellularLocation>
</comment>
<evidence type="ECO:0000313" key="9">
    <source>
        <dbReference type="EMBL" id="EXM37538.1"/>
    </source>
</evidence>
<keyword evidence="6 8" id="KW-1133">Transmembrane helix</keyword>
<gene>
    <name evidence="9" type="ORF">RASY3_13395</name>
</gene>
<keyword evidence="3 8" id="KW-0812">Transmembrane</keyword>
<evidence type="ECO:0000313" key="10">
    <source>
        <dbReference type="Proteomes" id="UP000021369"/>
    </source>
</evidence>
<keyword evidence="5" id="KW-0573">Peptidoglycan synthesis</keyword>
<dbReference type="GO" id="GO:0008360">
    <property type="term" value="P:regulation of cell shape"/>
    <property type="evidence" value="ECO:0007669"/>
    <property type="project" value="UniProtKB-KW"/>
</dbReference>
<feature type="transmembrane region" description="Helical" evidence="8">
    <location>
        <begin position="358"/>
        <end position="379"/>
    </location>
</feature>
<sequence length="565" mass="59621">MKKQGFLKGSAILVGMVAVTKVLGLIYKVPLANILGGTGMGYFSAAFSLFTPVFALAAAGICPAMAKLTAEKAALGRYADLRQQRRTSLMIYTLTTLTVCIGLYAVVRFGTIDVSVRYALYCLVPSLLFCGVMNVERGYFEGLGNMMPTAISEIAETLFRLVFGLGIAVYIRRYAIESYEQSGVVFGAVCESLSQAEQAALPYIAAGAVLGSSIASFLACGGLLLYTAFHGDGLTVDMLASDPVTENRRHHAKELMGLSFPIALAAVVTTLTGMLDMLTLPKCLAFAISRSPQSYEMFAKIGKSELPNFLYGSYEGLAVMLYGLVPTLTAMLGKSVLPSVTESLTKHDNSGVKRDLRRMLTLSATASIPCGLGITVMSSEILELLFSGRKPECLAAQQPLMILGISVIGCSMALPCFTVIQALGRPSRVTAIMLIGAIIKLVLNIALVPLLGLNGAAISELVRSIFVCAAAISIISKLTGSEIGVIKLCIRPFYAGVMCAVSSRLVCDALAKFGIGEKLCAAGGIIGGGVVCLTVLALLFDESIVVRSVRKSRKAEKNAPLGVTG</sequence>
<keyword evidence="10" id="KW-1185">Reference proteome</keyword>
<dbReference type="GO" id="GO:0005886">
    <property type="term" value="C:plasma membrane"/>
    <property type="evidence" value="ECO:0007669"/>
    <property type="project" value="UniProtKB-SubCell"/>
</dbReference>
<dbReference type="RefSeq" id="WP_051506584.1">
    <property type="nucleotide sequence ID" value="NZ_JEOB01000004.1"/>
</dbReference>
<dbReference type="PIRSF" id="PIRSF038958">
    <property type="entry name" value="PG_synth_SpoVB"/>
    <property type="match status" value="1"/>
</dbReference>
<keyword evidence="4" id="KW-0133">Cell shape</keyword>
<dbReference type="GO" id="GO:0009252">
    <property type="term" value="P:peptidoglycan biosynthetic process"/>
    <property type="evidence" value="ECO:0007669"/>
    <property type="project" value="UniProtKB-KW"/>
</dbReference>
<feature type="transmembrane region" description="Helical" evidence="8">
    <location>
        <begin position="87"/>
        <end position="106"/>
    </location>
</feature>